<sequence>MPPILTKALPITELKKTNEISKYCHEANEPVIITKNGYSDLIIMSVETFEREMFKQEVYAKLAEAEAEYQSGAPLIPHNKVLKEIRVKINAHKPHKQTK</sequence>
<protein>
    <submittedName>
        <fullName evidence="2">Antitoxin phd</fullName>
    </submittedName>
</protein>
<keyword evidence="3" id="KW-1185">Reference proteome</keyword>
<dbReference type="EMBL" id="BGZN01000009">
    <property type="protein sequence ID" value="GBR73307.1"/>
    <property type="molecule type" value="Genomic_DNA"/>
</dbReference>
<organism evidence="2 3">
    <name type="scientific">Termititenax aidoneus</name>
    <dbReference type="NCBI Taxonomy" id="2218524"/>
    <lineage>
        <taxon>Bacteria</taxon>
        <taxon>Bacillati</taxon>
        <taxon>Candidatus Margulisiibacteriota</taxon>
        <taxon>Candidatus Termititenacia</taxon>
        <taxon>Candidatus Termititenacales</taxon>
        <taxon>Candidatus Termititenacaceae</taxon>
        <taxon>Candidatus Termititenax</taxon>
    </lineage>
</organism>
<evidence type="ECO:0000313" key="2">
    <source>
        <dbReference type="EMBL" id="GBR73307.1"/>
    </source>
</evidence>
<evidence type="ECO:0000313" key="3">
    <source>
        <dbReference type="Proteomes" id="UP000269352"/>
    </source>
</evidence>
<comment type="similarity">
    <text evidence="1">Belongs to the phD/YefM antitoxin family.</text>
</comment>
<comment type="caution">
    <text evidence="2">The sequence shown here is derived from an EMBL/GenBank/DDBJ whole genome shotgun (WGS) entry which is preliminary data.</text>
</comment>
<dbReference type="AlphaFoldDB" id="A0A388T9S6"/>
<accession>A0A388T9S6</accession>
<proteinExistence type="inferred from homology"/>
<dbReference type="Proteomes" id="UP000269352">
    <property type="component" value="Unassembled WGS sequence"/>
</dbReference>
<reference evidence="2 3" key="1">
    <citation type="journal article" date="2019" name="ISME J.">
        <title>Genome analyses of uncultured TG2/ZB3 bacteria in 'Margulisbacteria' specifically attached to ectosymbiotic spirochetes of protists in the termite gut.</title>
        <authorList>
            <person name="Utami Y.D."/>
            <person name="Kuwahara H."/>
            <person name="Igai K."/>
            <person name="Murakami T."/>
            <person name="Sugaya K."/>
            <person name="Morikawa T."/>
            <person name="Nagura Y."/>
            <person name="Yuki M."/>
            <person name="Deevong P."/>
            <person name="Inoue T."/>
            <person name="Kihara K."/>
            <person name="Lo N."/>
            <person name="Yamada A."/>
            <person name="Ohkuma M."/>
            <person name="Hongoh Y."/>
        </authorList>
    </citation>
    <scope>NUCLEOTIDE SEQUENCE [LARGE SCALE GENOMIC DNA]</scope>
    <source>
        <strain evidence="2">NkOx7-01</strain>
    </source>
</reference>
<dbReference type="SUPFAM" id="SSF143120">
    <property type="entry name" value="YefM-like"/>
    <property type="match status" value="1"/>
</dbReference>
<evidence type="ECO:0000256" key="1">
    <source>
        <dbReference type="ARBA" id="ARBA00009981"/>
    </source>
</evidence>
<name>A0A388T9S6_TERA1</name>
<gene>
    <name evidence="2" type="ORF">NO1_0709</name>
</gene>
<dbReference type="InterPro" id="IPR036165">
    <property type="entry name" value="YefM-like_sf"/>
</dbReference>